<dbReference type="AlphaFoldDB" id="A0ABD1HL92"/>
<accession>A0ABD1HL92</accession>
<dbReference type="Pfam" id="PF24758">
    <property type="entry name" value="LRR_At5g56370"/>
    <property type="match status" value="1"/>
</dbReference>
<feature type="domain" description="F-box/LRR-repeat protein 15/At3g58940/PEG3-like LRR" evidence="1">
    <location>
        <begin position="169"/>
        <end position="213"/>
    </location>
</feature>
<keyword evidence="3" id="KW-1185">Reference proteome</keyword>
<dbReference type="InterPro" id="IPR055411">
    <property type="entry name" value="LRR_FXL15/At3g58940/PEG3-like"/>
</dbReference>
<protein>
    <submittedName>
        <fullName evidence="2">F-box/LRR-repeat protein 23</fullName>
    </submittedName>
</protein>
<dbReference type="Proteomes" id="UP001567538">
    <property type="component" value="Unassembled WGS sequence"/>
</dbReference>
<evidence type="ECO:0000259" key="1">
    <source>
        <dbReference type="Pfam" id="PF24758"/>
    </source>
</evidence>
<proteinExistence type="predicted"/>
<dbReference type="Gene3D" id="3.80.10.10">
    <property type="entry name" value="Ribonuclease Inhibitor"/>
    <property type="match status" value="1"/>
</dbReference>
<organism evidence="2 3">
    <name type="scientific">Salvia divinorum</name>
    <name type="common">Maria pastora</name>
    <name type="synonym">Diviner's sage</name>
    <dbReference type="NCBI Taxonomy" id="28513"/>
    <lineage>
        <taxon>Eukaryota</taxon>
        <taxon>Viridiplantae</taxon>
        <taxon>Streptophyta</taxon>
        <taxon>Embryophyta</taxon>
        <taxon>Tracheophyta</taxon>
        <taxon>Spermatophyta</taxon>
        <taxon>Magnoliopsida</taxon>
        <taxon>eudicotyledons</taxon>
        <taxon>Gunneridae</taxon>
        <taxon>Pentapetalae</taxon>
        <taxon>asterids</taxon>
        <taxon>lamiids</taxon>
        <taxon>Lamiales</taxon>
        <taxon>Lamiaceae</taxon>
        <taxon>Nepetoideae</taxon>
        <taxon>Mentheae</taxon>
        <taxon>Salviinae</taxon>
        <taxon>Salvia</taxon>
        <taxon>Salvia subgen. Calosphace</taxon>
    </lineage>
</organism>
<evidence type="ECO:0000313" key="3">
    <source>
        <dbReference type="Proteomes" id="UP001567538"/>
    </source>
</evidence>
<dbReference type="InterPro" id="IPR032675">
    <property type="entry name" value="LRR_dom_sf"/>
</dbReference>
<reference evidence="2 3" key="1">
    <citation type="submission" date="2024-06" db="EMBL/GenBank/DDBJ databases">
        <title>A chromosome level genome sequence of Diviner's sage (Salvia divinorum).</title>
        <authorList>
            <person name="Ford S.A."/>
            <person name="Ro D.-K."/>
            <person name="Ness R.W."/>
            <person name="Phillips M.A."/>
        </authorList>
    </citation>
    <scope>NUCLEOTIDE SEQUENCE [LARGE SCALE GENOMIC DNA]</scope>
    <source>
        <strain evidence="2">SAF-2024a</strain>
        <tissue evidence="2">Leaf</tissue>
    </source>
</reference>
<comment type="caution">
    <text evidence="2">The sequence shown here is derived from an EMBL/GenBank/DDBJ whole genome shotgun (WGS) entry which is preliminary data.</text>
</comment>
<dbReference type="PANTHER" id="PTHR38926:SF82">
    <property type="entry name" value="F-BOX DOMAIN-CONTAINING PROTEIN"/>
    <property type="match status" value="1"/>
</dbReference>
<dbReference type="PANTHER" id="PTHR38926">
    <property type="entry name" value="F-BOX DOMAIN CONTAINING PROTEIN, EXPRESSED"/>
    <property type="match status" value="1"/>
</dbReference>
<evidence type="ECO:0000313" key="2">
    <source>
        <dbReference type="EMBL" id="KAL1555776.1"/>
    </source>
</evidence>
<name>A0ABD1HL92_SALDI</name>
<dbReference type="EMBL" id="JBEAFC010000005">
    <property type="protein sequence ID" value="KAL1555776.1"/>
    <property type="molecule type" value="Genomic_DNA"/>
</dbReference>
<gene>
    <name evidence="2" type="ORF">AAHA92_11476</name>
</gene>
<sequence length="289" mass="32962">MAALIHKKSKTFSMAASSSSAAPASPPWIELPDDLTANILRRLSIEVILMNEEFDNVCRCTVDLSRGQLVDLKVMSYDQDYGFLNYVAKRSSQLRCLTLAGYDKIGASLTDAIKKLPRLEELHLIRMPPLSVEQLQTIGVFCPALKSFTYKEHWHKDCLVNRRFGARHAVAIGNTMPNLRHLRLWEQRMSNEGLEAILDGCPHLESLDLRRCNGLDLEGALGKRCSDRIKHMRLPSDDSDIDWLIKYPEYDESEYENENGNKCEYEYDNECECSNYITPPGQCDCDFCI</sequence>
<dbReference type="SUPFAM" id="SSF52047">
    <property type="entry name" value="RNI-like"/>
    <property type="match status" value="1"/>
</dbReference>